<dbReference type="Gene3D" id="2.60.40.10">
    <property type="entry name" value="Immunoglobulins"/>
    <property type="match status" value="2"/>
</dbReference>
<feature type="domain" description="Pili assembly chaperone C-terminal" evidence="11">
    <location>
        <begin position="166"/>
        <end position="222"/>
    </location>
</feature>
<evidence type="ECO:0000259" key="11">
    <source>
        <dbReference type="Pfam" id="PF02753"/>
    </source>
</evidence>
<keyword evidence="13" id="KW-1185">Reference proteome</keyword>
<evidence type="ECO:0000256" key="6">
    <source>
        <dbReference type="ARBA" id="ARBA00023186"/>
    </source>
</evidence>
<dbReference type="FunFam" id="2.60.40.10:FF:000458">
    <property type="entry name" value="Molecular chaperone FimC"/>
    <property type="match status" value="1"/>
</dbReference>
<evidence type="ECO:0000256" key="5">
    <source>
        <dbReference type="ARBA" id="ARBA00022764"/>
    </source>
</evidence>
<evidence type="ECO:0000256" key="4">
    <source>
        <dbReference type="ARBA" id="ARBA00022729"/>
    </source>
</evidence>
<dbReference type="PRINTS" id="PR00969">
    <property type="entry name" value="CHAPERONPILI"/>
</dbReference>
<comment type="similarity">
    <text evidence="2 8">Belongs to the periplasmic pilus chaperone family.</text>
</comment>
<dbReference type="InterPro" id="IPR050643">
    <property type="entry name" value="Periplasmic_pilus_chap"/>
</dbReference>
<evidence type="ECO:0000259" key="10">
    <source>
        <dbReference type="Pfam" id="PF00345"/>
    </source>
</evidence>
<evidence type="ECO:0000256" key="1">
    <source>
        <dbReference type="ARBA" id="ARBA00004418"/>
    </source>
</evidence>
<dbReference type="PANTHER" id="PTHR30251:SF5">
    <property type="entry name" value="FIMBRIAL CHAPARONE PROTEIN"/>
    <property type="match status" value="1"/>
</dbReference>
<dbReference type="AlphaFoldDB" id="A0A2T2Y0P9"/>
<dbReference type="PROSITE" id="PS00635">
    <property type="entry name" value="PILI_CHAPERONE"/>
    <property type="match status" value="1"/>
</dbReference>
<dbReference type="Pfam" id="PF02753">
    <property type="entry name" value="PapD_C"/>
    <property type="match status" value="1"/>
</dbReference>
<dbReference type="InterPro" id="IPR016147">
    <property type="entry name" value="Pili_assmbl_chaperone_N"/>
</dbReference>
<sequence length="244" mass="27004">MNMNVLTKGLICLLGISAVANAAVSPDRTRIIFNQSDKSVSLRLSNQSTTDPYLAQSWIEDKAGNKSREYISAIPPMLRLEAGEQAQVRLMAQPTISTLPADRESLFYYNIREIPPRSEQKNVMQIAMQSRLKVFWRPKAIEVADGQLNLTGKIDVSRTSAGISLKNKSAYYVTVGYIGTNGKTLQPDAESMMVEPFGQASQSIKNLPTRFLIGYVSDYGGLNMFKVNCNSVELICQSEPVRKG</sequence>
<evidence type="ECO:0000313" key="12">
    <source>
        <dbReference type="EMBL" id="PSR46096.1"/>
    </source>
</evidence>
<evidence type="ECO:0000313" key="13">
    <source>
        <dbReference type="Proteomes" id="UP000240892"/>
    </source>
</evidence>
<evidence type="ECO:0000256" key="2">
    <source>
        <dbReference type="ARBA" id="ARBA00007399"/>
    </source>
</evidence>
<dbReference type="EMBL" id="PYHO01000010">
    <property type="protein sequence ID" value="PSR46096.1"/>
    <property type="molecule type" value="Genomic_DNA"/>
</dbReference>
<dbReference type="SUPFAM" id="SSF49354">
    <property type="entry name" value="PapD-like"/>
    <property type="match status" value="1"/>
</dbReference>
<dbReference type="InterPro" id="IPR036316">
    <property type="entry name" value="Pili_assmbl_chap_C_dom_sf"/>
</dbReference>
<evidence type="ECO:0000256" key="8">
    <source>
        <dbReference type="RuleBase" id="RU003918"/>
    </source>
</evidence>
<dbReference type="GO" id="GO:0071555">
    <property type="term" value="P:cell wall organization"/>
    <property type="evidence" value="ECO:0007669"/>
    <property type="project" value="InterPro"/>
</dbReference>
<dbReference type="GO" id="GO:0030288">
    <property type="term" value="C:outer membrane-bounded periplasmic space"/>
    <property type="evidence" value="ECO:0007669"/>
    <property type="project" value="InterPro"/>
</dbReference>
<name>A0A2T2Y0P9_9ENTR</name>
<keyword evidence="7" id="KW-0393">Immunoglobulin domain</keyword>
<keyword evidence="5" id="KW-0574">Periplasm</keyword>
<dbReference type="Proteomes" id="UP000240892">
    <property type="component" value="Unassembled WGS sequence"/>
</dbReference>
<feature type="domain" description="Pili assembly chaperone N-terminal" evidence="10">
    <location>
        <begin position="24"/>
        <end position="141"/>
    </location>
</feature>
<keyword evidence="3" id="KW-1029">Fimbrium biogenesis</keyword>
<dbReference type="InterPro" id="IPR016148">
    <property type="entry name" value="Pili_assmbl_chaperone_C"/>
</dbReference>
<accession>A0A2T2Y0P9</accession>
<dbReference type="SUPFAM" id="SSF49584">
    <property type="entry name" value="Periplasmic chaperone C-domain"/>
    <property type="match status" value="1"/>
</dbReference>
<dbReference type="Pfam" id="PF00345">
    <property type="entry name" value="PapD_N"/>
    <property type="match status" value="1"/>
</dbReference>
<proteinExistence type="inferred from homology"/>
<dbReference type="PANTHER" id="PTHR30251">
    <property type="entry name" value="PILUS ASSEMBLY CHAPERONE"/>
    <property type="match status" value="1"/>
</dbReference>
<dbReference type="InterPro" id="IPR013783">
    <property type="entry name" value="Ig-like_fold"/>
</dbReference>
<dbReference type="InterPro" id="IPR001829">
    <property type="entry name" value="Pili_assmbl_chaperone_bac"/>
</dbReference>
<dbReference type="InterPro" id="IPR018046">
    <property type="entry name" value="Pili_assmbl_chaperone_CS"/>
</dbReference>
<protein>
    <submittedName>
        <fullName evidence="12">Fimbrial assembly protein</fullName>
    </submittedName>
</protein>
<organism evidence="12 13">
    <name type="scientific">Kluyvera genomosp. 2</name>
    <dbReference type="NCBI Taxonomy" id="2774054"/>
    <lineage>
        <taxon>Bacteria</taxon>
        <taxon>Pseudomonadati</taxon>
        <taxon>Pseudomonadota</taxon>
        <taxon>Gammaproteobacteria</taxon>
        <taxon>Enterobacterales</taxon>
        <taxon>Enterobacteriaceae</taxon>
        <taxon>Kluyvera</taxon>
    </lineage>
</organism>
<evidence type="ECO:0000256" key="3">
    <source>
        <dbReference type="ARBA" id="ARBA00022558"/>
    </source>
</evidence>
<dbReference type="InterPro" id="IPR008962">
    <property type="entry name" value="PapD-like_sf"/>
</dbReference>
<feature type="chain" id="PRO_5015687544" evidence="9">
    <location>
        <begin position="23"/>
        <end position="244"/>
    </location>
</feature>
<feature type="signal peptide" evidence="9">
    <location>
        <begin position="1"/>
        <end position="22"/>
    </location>
</feature>
<keyword evidence="4 9" id="KW-0732">Signal</keyword>
<comment type="caution">
    <text evidence="12">The sequence shown here is derived from an EMBL/GenBank/DDBJ whole genome shotgun (WGS) entry which is preliminary data.</text>
</comment>
<gene>
    <name evidence="12" type="ORF">C8256_13790</name>
</gene>
<keyword evidence="6 8" id="KW-0143">Chaperone</keyword>
<reference evidence="12 13" key="1">
    <citation type="submission" date="2018-03" db="EMBL/GenBank/DDBJ databases">
        <title>First report of an OXA-48+CTX-M-M-producing Kluyvera ascorbata clone recovered from patients admitted in a University Hospital in Madrid, Spain.</title>
        <authorList>
            <person name="Hernandez-Garcia M."/>
            <person name="Leon-Sampedro R."/>
            <person name="Perez-Viso B."/>
            <person name="Morosini M.I."/>
            <person name="Lopez-Fresnena N."/>
            <person name="Coque T.M."/>
            <person name="Bonten M."/>
            <person name="Malhotra-Kumar S."/>
            <person name="Ruiz-Garbajosa P."/>
            <person name="Canton R."/>
        </authorList>
    </citation>
    <scope>NUCLEOTIDE SEQUENCE [LARGE SCALE GENOMIC DNA]</scope>
    <source>
        <strain evidence="12 13">KA2</strain>
    </source>
</reference>
<comment type="subcellular location">
    <subcellularLocation>
        <location evidence="1 8">Periplasm</location>
    </subcellularLocation>
</comment>
<evidence type="ECO:0000256" key="7">
    <source>
        <dbReference type="ARBA" id="ARBA00023319"/>
    </source>
</evidence>
<evidence type="ECO:0000256" key="9">
    <source>
        <dbReference type="SAM" id="SignalP"/>
    </source>
</evidence>